<dbReference type="Pfam" id="PF04307">
    <property type="entry name" value="YdjM"/>
    <property type="match status" value="1"/>
</dbReference>
<keyword evidence="3" id="KW-1185">Reference proteome</keyword>
<accession>A0A2T0B9T7</accession>
<keyword evidence="1" id="KW-1133">Transmembrane helix</keyword>
<name>A0A2T0B9T7_9CLOT</name>
<dbReference type="AlphaFoldDB" id="A0A2T0B9T7"/>
<dbReference type="PANTHER" id="PTHR35531">
    <property type="entry name" value="INNER MEMBRANE PROTEIN YBCI-RELATED"/>
    <property type="match status" value="1"/>
</dbReference>
<evidence type="ECO:0000313" key="2">
    <source>
        <dbReference type="EMBL" id="PRR80602.1"/>
    </source>
</evidence>
<dbReference type="RefSeq" id="WP_106062398.1">
    <property type="nucleotide sequence ID" value="NZ_PVXO01000005.1"/>
</dbReference>
<evidence type="ECO:0000313" key="3">
    <source>
        <dbReference type="Proteomes" id="UP000239706"/>
    </source>
</evidence>
<dbReference type="PANTHER" id="PTHR35531:SF1">
    <property type="entry name" value="INNER MEMBRANE PROTEIN YBCI-RELATED"/>
    <property type="match status" value="1"/>
</dbReference>
<reference evidence="2 3" key="1">
    <citation type="submission" date="2018-03" db="EMBL/GenBank/DDBJ databases">
        <title>Genome sequence of Clostridium liquoris DSM 100320.</title>
        <authorList>
            <person name="Poehlein A."/>
            <person name="Daniel R."/>
        </authorList>
    </citation>
    <scope>NUCLEOTIDE SEQUENCE [LARGE SCALE GENOMIC DNA]</scope>
    <source>
        <strain evidence="2 3">DSM 100320</strain>
    </source>
</reference>
<keyword evidence="1" id="KW-0812">Transmembrane</keyword>
<comment type="caution">
    <text evidence="2">The sequence shown here is derived from an EMBL/GenBank/DDBJ whole genome shotgun (WGS) entry which is preliminary data.</text>
</comment>
<sequence>MKGKTHAGIGILAFITIYNKLPIKMELSGLAVVTLASLLPDIDHPKSIINKYILPFKNKMTKVTLYACIGIIILWYSFLYNGEDYLKAIGILFILISISSHRKGLTHSLTGLIIFSFLAGYIGNIYNVDNIIYYFMLGYGLHLICDMVTDRGIPLFYPFKEKNIKFPLTFKTNSKIGNTVEDIIAIVGLIYVVYRLPSIF</sequence>
<gene>
    <name evidence="2" type="ORF">CLLI_01750</name>
</gene>
<evidence type="ECO:0000256" key="1">
    <source>
        <dbReference type="SAM" id="Phobius"/>
    </source>
</evidence>
<dbReference type="EMBL" id="PVXO01000005">
    <property type="protein sequence ID" value="PRR80602.1"/>
    <property type="molecule type" value="Genomic_DNA"/>
</dbReference>
<feature type="transmembrane region" description="Helical" evidence="1">
    <location>
        <begin position="108"/>
        <end position="126"/>
    </location>
</feature>
<keyword evidence="1" id="KW-0472">Membrane</keyword>
<dbReference type="PIRSF" id="PIRSF030780">
    <property type="entry name" value="Md_memb_hyd_prd"/>
    <property type="match status" value="1"/>
</dbReference>
<feature type="transmembrane region" description="Helical" evidence="1">
    <location>
        <begin position="63"/>
        <end position="79"/>
    </location>
</feature>
<dbReference type="Proteomes" id="UP000239706">
    <property type="component" value="Unassembled WGS sequence"/>
</dbReference>
<dbReference type="InterPro" id="IPR007404">
    <property type="entry name" value="YdjM-like"/>
</dbReference>
<proteinExistence type="predicted"/>
<dbReference type="OrthoDB" id="5459053at2"/>
<organism evidence="2 3">
    <name type="scientific">Clostridium liquoris</name>
    <dbReference type="NCBI Taxonomy" id="1289519"/>
    <lineage>
        <taxon>Bacteria</taxon>
        <taxon>Bacillati</taxon>
        <taxon>Bacillota</taxon>
        <taxon>Clostridia</taxon>
        <taxon>Eubacteriales</taxon>
        <taxon>Clostridiaceae</taxon>
        <taxon>Clostridium</taxon>
    </lineage>
</organism>
<dbReference type="InterPro" id="IPR016956">
    <property type="entry name" value="YdjM"/>
</dbReference>
<protein>
    <submittedName>
        <fullName evidence="2">Inner membrane protein</fullName>
    </submittedName>
</protein>